<evidence type="ECO:0000256" key="5">
    <source>
        <dbReference type="ARBA" id="ARBA00022777"/>
    </source>
</evidence>
<dbReference type="PROSITE" id="PS00107">
    <property type="entry name" value="PROTEIN_KINASE_ATP"/>
    <property type="match status" value="1"/>
</dbReference>
<dbReference type="InterPro" id="IPR008271">
    <property type="entry name" value="Ser/Thr_kinase_AS"/>
</dbReference>
<evidence type="ECO:0000256" key="3">
    <source>
        <dbReference type="ARBA" id="ARBA00022679"/>
    </source>
</evidence>
<dbReference type="SUPFAM" id="SSF56112">
    <property type="entry name" value="Protein kinase-like (PK-like)"/>
    <property type="match status" value="1"/>
</dbReference>
<keyword evidence="6 7" id="KW-0067">ATP-binding</keyword>
<comment type="similarity">
    <text evidence="1">Belongs to the protein kinase superfamily. CMGC Ser/Thr protein kinase family. CDC2/CDKX subfamily.</text>
</comment>
<dbReference type="Gene3D" id="3.30.200.20">
    <property type="entry name" value="Phosphorylase Kinase, domain 1"/>
    <property type="match status" value="1"/>
</dbReference>
<evidence type="ECO:0000256" key="6">
    <source>
        <dbReference type="ARBA" id="ARBA00022840"/>
    </source>
</evidence>
<organism evidence="10 11">
    <name type="scientific">Tritrichomonas musculus</name>
    <dbReference type="NCBI Taxonomy" id="1915356"/>
    <lineage>
        <taxon>Eukaryota</taxon>
        <taxon>Metamonada</taxon>
        <taxon>Parabasalia</taxon>
        <taxon>Tritrichomonadida</taxon>
        <taxon>Tritrichomonadidae</taxon>
        <taxon>Tritrichomonas</taxon>
    </lineage>
</organism>
<keyword evidence="2 8" id="KW-0723">Serine/threonine-protein kinase</keyword>
<comment type="caution">
    <text evidence="10">The sequence shown here is derived from an EMBL/GenBank/DDBJ whole genome shotgun (WGS) entry which is preliminary data.</text>
</comment>
<dbReference type="PROSITE" id="PS00108">
    <property type="entry name" value="PROTEIN_KINASE_ST"/>
    <property type="match status" value="1"/>
</dbReference>
<feature type="binding site" evidence="7">
    <location>
        <position position="32"/>
    </location>
    <ligand>
        <name>ATP</name>
        <dbReference type="ChEBI" id="CHEBI:30616"/>
    </ligand>
</feature>
<evidence type="ECO:0000256" key="7">
    <source>
        <dbReference type="PROSITE-ProRule" id="PRU10141"/>
    </source>
</evidence>
<sequence>MQYEKIQKIGQGTYGIVYKARIKGTTTIVALKEMSFDRLEGVSCTTIREIAVLKHVKHDNIVSLESVFHSSKKITLVFEYCACDLRRFIKRKNYSLSMAEVKSFSYQLLDAVNYLHSKSIIHRDIKPQNIFLTHKGVLKLGDFGLSCITNLPHEKLSLDVVTQWYRAPEILLKDDEYEKASDIWSIGCVIVEIITGKPLFPAQTDEDQINSIFDLVGTPDIWKWDKAFLLKGYPKGCRKRFGKGIKTILPKDCNEKLINLIEKLLSLDPVKRITARDAINHKYFDDFRGIINDT</sequence>
<feature type="domain" description="Protein kinase" evidence="9">
    <location>
        <begin position="3"/>
        <end position="284"/>
    </location>
</feature>
<evidence type="ECO:0000256" key="1">
    <source>
        <dbReference type="ARBA" id="ARBA00006485"/>
    </source>
</evidence>
<dbReference type="InterPro" id="IPR050108">
    <property type="entry name" value="CDK"/>
</dbReference>
<dbReference type="PROSITE" id="PS50011">
    <property type="entry name" value="PROTEIN_KINASE_DOM"/>
    <property type="match status" value="1"/>
</dbReference>
<dbReference type="InterPro" id="IPR017441">
    <property type="entry name" value="Protein_kinase_ATP_BS"/>
</dbReference>
<gene>
    <name evidence="10" type="ORF">M9Y10_001098</name>
</gene>
<dbReference type="Pfam" id="PF00069">
    <property type="entry name" value="Pkinase"/>
    <property type="match status" value="1"/>
</dbReference>
<accession>A0ABR2L984</accession>
<name>A0ABR2L984_9EUKA</name>
<dbReference type="EMBL" id="JAPFFF010000001">
    <property type="protein sequence ID" value="KAK8898805.1"/>
    <property type="molecule type" value="Genomic_DNA"/>
</dbReference>
<dbReference type="CDD" id="cd07829">
    <property type="entry name" value="STKc_CDK_like"/>
    <property type="match status" value="1"/>
</dbReference>
<proteinExistence type="inferred from homology"/>
<dbReference type="PANTHER" id="PTHR24056">
    <property type="entry name" value="CELL DIVISION PROTEIN KINASE"/>
    <property type="match status" value="1"/>
</dbReference>
<dbReference type="InterPro" id="IPR011009">
    <property type="entry name" value="Kinase-like_dom_sf"/>
</dbReference>
<evidence type="ECO:0000259" key="9">
    <source>
        <dbReference type="PROSITE" id="PS50011"/>
    </source>
</evidence>
<keyword evidence="4 7" id="KW-0547">Nucleotide-binding</keyword>
<evidence type="ECO:0000313" key="11">
    <source>
        <dbReference type="Proteomes" id="UP001470230"/>
    </source>
</evidence>
<keyword evidence="11" id="KW-1185">Reference proteome</keyword>
<keyword evidence="3" id="KW-0808">Transferase</keyword>
<evidence type="ECO:0000256" key="2">
    <source>
        <dbReference type="ARBA" id="ARBA00022527"/>
    </source>
</evidence>
<dbReference type="Proteomes" id="UP001470230">
    <property type="component" value="Unassembled WGS sequence"/>
</dbReference>
<dbReference type="PANTHER" id="PTHR24056:SF46">
    <property type="entry name" value="CYCLIN-DEPENDENT KINASE 5"/>
    <property type="match status" value="1"/>
</dbReference>
<dbReference type="SMART" id="SM00220">
    <property type="entry name" value="S_TKc"/>
    <property type="match status" value="1"/>
</dbReference>
<dbReference type="InterPro" id="IPR000719">
    <property type="entry name" value="Prot_kinase_dom"/>
</dbReference>
<keyword evidence="5" id="KW-0418">Kinase</keyword>
<reference evidence="10 11" key="1">
    <citation type="submission" date="2024-04" db="EMBL/GenBank/DDBJ databases">
        <title>Tritrichomonas musculus Genome.</title>
        <authorList>
            <person name="Alves-Ferreira E."/>
            <person name="Grigg M."/>
            <person name="Lorenzi H."/>
            <person name="Galac M."/>
        </authorList>
    </citation>
    <scope>NUCLEOTIDE SEQUENCE [LARGE SCALE GENOMIC DNA]</scope>
    <source>
        <strain evidence="10 11">EAF2021</strain>
    </source>
</reference>
<dbReference type="Gene3D" id="1.10.510.10">
    <property type="entry name" value="Transferase(Phosphotransferase) domain 1"/>
    <property type="match status" value="1"/>
</dbReference>
<evidence type="ECO:0000313" key="10">
    <source>
        <dbReference type="EMBL" id="KAK8898805.1"/>
    </source>
</evidence>
<evidence type="ECO:0000256" key="8">
    <source>
        <dbReference type="RuleBase" id="RU000304"/>
    </source>
</evidence>
<evidence type="ECO:0000256" key="4">
    <source>
        <dbReference type="ARBA" id="ARBA00022741"/>
    </source>
</evidence>
<protein>
    <recommendedName>
        <fullName evidence="9">Protein kinase domain-containing protein</fullName>
    </recommendedName>
</protein>